<evidence type="ECO:0000313" key="11">
    <source>
        <dbReference type="Proteomes" id="UP000799750"/>
    </source>
</evidence>
<protein>
    <submittedName>
        <fullName evidence="10">Putative flavonoid 3-hydroxylase</fullName>
    </submittedName>
</protein>
<gene>
    <name evidence="10" type="ORF">BU16DRAFT_477998</name>
</gene>
<dbReference type="CDD" id="cd11062">
    <property type="entry name" value="CYP58-like"/>
    <property type="match status" value="1"/>
</dbReference>
<dbReference type="AlphaFoldDB" id="A0A6A6RC18"/>
<feature type="transmembrane region" description="Helical" evidence="9">
    <location>
        <begin position="6"/>
        <end position="33"/>
    </location>
</feature>
<evidence type="ECO:0000256" key="5">
    <source>
        <dbReference type="ARBA" id="ARBA00023004"/>
    </source>
</evidence>
<dbReference type="Proteomes" id="UP000799750">
    <property type="component" value="Unassembled WGS sequence"/>
</dbReference>
<keyword evidence="7 8" id="KW-0349">Heme</keyword>
<evidence type="ECO:0000256" key="2">
    <source>
        <dbReference type="ARBA" id="ARBA00010617"/>
    </source>
</evidence>
<dbReference type="PANTHER" id="PTHR24305">
    <property type="entry name" value="CYTOCHROME P450"/>
    <property type="match status" value="1"/>
</dbReference>
<dbReference type="InterPro" id="IPR002401">
    <property type="entry name" value="Cyt_P450_E_grp-I"/>
</dbReference>
<evidence type="ECO:0000256" key="3">
    <source>
        <dbReference type="ARBA" id="ARBA00022723"/>
    </source>
</evidence>
<accession>A0A6A6RC18</accession>
<sequence length="526" mass="60329">MGQSSLFSFFSVTNLFAIFFLVIALYSFGLVLYRLYFHPLAKFPGPKLAAATKWYEFYFDVVKGSGGQFMFETDRMHEQYGPIVRVNPDELHIKDPEFYDTLYRAGSAIRDKYPPSCLFAGTPLGVFGTVKHDPHRARKAPLAAYFSKRVYRTAEPIFQSQIEDFSDRLRNRQVSGKVTDVRVDFLSTATEIVSRYAFGHPIGLHDSPEEAMDWLLTVKAIAAVSPFFKQYPYVAQWLLPCPEWLVKILYPVFAPSIRLHSKMQREAVEACEKVALDEKVTVWDGTPETRPPTVFEAILKTNLPPSEKTPDRLDHDAFTAIFGGGDPAARTLTNCTFWLLTNPSVLQRLQQELDDAIPNRSQQFTMQQVEELPYLNAVMKECLRLQAISTSRLEVVCPNEVLRYKDWVIHPGTAVGMSLRHTLHDPYIYPDPHAFRPGRWLDESGKIDVGKDKYYIPFHRGHRMCLGYAFATTMMLMTLATVFRRFELELVDTIYERDVKIVRDCFIGETEPDTKGVKIKVLKERN</sequence>
<evidence type="ECO:0000256" key="4">
    <source>
        <dbReference type="ARBA" id="ARBA00023002"/>
    </source>
</evidence>
<keyword evidence="9" id="KW-1133">Transmembrane helix</keyword>
<dbReference type="Gene3D" id="1.10.630.10">
    <property type="entry name" value="Cytochrome P450"/>
    <property type="match status" value="1"/>
</dbReference>
<dbReference type="PRINTS" id="PR00463">
    <property type="entry name" value="EP450I"/>
</dbReference>
<proteinExistence type="inferred from homology"/>
<comment type="similarity">
    <text evidence="2 8">Belongs to the cytochrome P450 family.</text>
</comment>
<keyword evidence="9" id="KW-0472">Membrane</keyword>
<dbReference type="InterPro" id="IPR001128">
    <property type="entry name" value="Cyt_P450"/>
</dbReference>
<evidence type="ECO:0000256" key="7">
    <source>
        <dbReference type="PIRSR" id="PIRSR602401-1"/>
    </source>
</evidence>
<keyword evidence="6 8" id="KW-0503">Monooxygenase</keyword>
<dbReference type="PANTHER" id="PTHR24305:SF157">
    <property type="entry name" value="N-ACETYLTRYPTOPHAN 6-HYDROXYLASE IVOC-RELATED"/>
    <property type="match status" value="1"/>
</dbReference>
<keyword evidence="9" id="KW-0812">Transmembrane</keyword>
<evidence type="ECO:0000256" key="9">
    <source>
        <dbReference type="SAM" id="Phobius"/>
    </source>
</evidence>
<comment type="cofactor">
    <cofactor evidence="1 7">
        <name>heme</name>
        <dbReference type="ChEBI" id="CHEBI:30413"/>
    </cofactor>
</comment>
<dbReference type="InterPro" id="IPR017972">
    <property type="entry name" value="Cyt_P450_CS"/>
</dbReference>
<dbReference type="GO" id="GO:0004497">
    <property type="term" value="F:monooxygenase activity"/>
    <property type="evidence" value="ECO:0007669"/>
    <property type="project" value="UniProtKB-KW"/>
</dbReference>
<keyword evidence="3 7" id="KW-0479">Metal-binding</keyword>
<dbReference type="GO" id="GO:0016705">
    <property type="term" value="F:oxidoreductase activity, acting on paired donors, with incorporation or reduction of molecular oxygen"/>
    <property type="evidence" value="ECO:0007669"/>
    <property type="project" value="InterPro"/>
</dbReference>
<keyword evidence="5 7" id="KW-0408">Iron</keyword>
<dbReference type="OrthoDB" id="3945418at2759"/>
<feature type="binding site" description="axial binding residue" evidence="7">
    <location>
        <position position="465"/>
    </location>
    <ligand>
        <name>heme</name>
        <dbReference type="ChEBI" id="CHEBI:30413"/>
    </ligand>
    <ligandPart>
        <name>Fe</name>
        <dbReference type="ChEBI" id="CHEBI:18248"/>
    </ligandPart>
</feature>
<evidence type="ECO:0000256" key="8">
    <source>
        <dbReference type="RuleBase" id="RU000461"/>
    </source>
</evidence>
<dbReference type="PROSITE" id="PS00086">
    <property type="entry name" value="CYTOCHROME_P450"/>
    <property type="match status" value="1"/>
</dbReference>
<dbReference type="SUPFAM" id="SSF48264">
    <property type="entry name" value="Cytochrome P450"/>
    <property type="match status" value="1"/>
</dbReference>
<dbReference type="InterPro" id="IPR036396">
    <property type="entry name" value="Cyt_P450_sf"/>
</dbReference>
<organism evidence="10 11">
    <name type="scientific">Lophium mytilinum</name>
    <dbReference type="NCBI Taxonomy" id="390894"/>
    <lineage>
        <taxon>Eukaryota</taxon>
        <taxon>Fungi</taxon>
        <taxon>Dikarya</taxon>
        <taxon>Ascomycota</taxon>
        <taxon>Pezizomycotina</taxon>
        <taxon>Dothideomycetes</taxon>
        <taxon>Pleosporomycetidae</taxon>
        <taxon>Mytilinidiales</taxon>
        <taxon>Mytilinidiaceae</taxon>
        <taxon>Lophium</taxon>
    </lineage>
</organism>
<dbReference type="GO" id="GO:0005506">
    <property type="term" value="F:iron ion binding"/>
    <property type="evidence" value="ECO:0007669"/>
    <property type="project" value="InterPro"/>
</dbReference>
<dbReference type="EMBL" id="MU004182">
    <property type="protein sequence ID" value="KAF2501932.1"/>
    <property type="molecule type" value="Genomic_DNA"/>
</dbReference>
<name>A0A6A6RC18_9PEZI</name>
<keyword evidence="4 8" id="KW-0560">Oxidoreductase</keyword>
<evidence type="ECO:0000256" key="6">
    <source>
        <dbReference type="ARBA" id="ARBA00023033"/>
    </source>
</evidence>
<dbReference type="InterPro" id="IPR050121">
    <property type="entry name" value="Cytochrome_P450_monoxygenase"/>
</dbReference>
<evidence type="ECO:0000256" key="1">
    <source>
        <dbReference type="ARBA" id="ARBA00001971"/>
    </source>
</evidence>
<dbReference type="Pfam" id="PF00067">
    <property type="entry name" value="p450"/>
    <property type="match status" value="1"/>
</dbReference>
<dbReference type="GO" id="GO:0020037">
    <property type="term" value="F:heme binding"/>
    <property type="evidence" value="ECO:0007669"/>
    <property type="project" value="InterPro"/>
</dbReference>
<evidence type="ECO:0000313" key="10">
    <source>
        <dbReference type="EMBL" id="KAF2501932.1"/>
    </source>
</evidence>
<reference evidence="10" key="1">
    <citation type="journal article" date="2020" name="Stud. Mycol.">
        <title>101 Dothideomycetes genomes: a test case for predicting lifestyles and emergence of pathogens.</title>
        <authorList>
            <person name="Haridas S."/>
            <person name="Albert R."/>
            <person name="Binder M."/>
            <person name="Bloem J."/>
            <person name="Labutti K."/>
            <person name="Salamov A."/>
            <person name="Andreopoulos B."/>
            <person name="Baker S."/>
            <person name="Barry K."/>
            <person name="Bills G."/>
            <person name="Bluhm B."/>
            <person name="Cannon C."/>
            <person name="Castanera R."/>
            <person name="Culley D."/>
            <person name="Daum C."/>
            <person name="Ezra D."/>
            <person name="Gonzalez J."/>
            <person name="Henrissat B."/>
            <person name="Kuo A."/>
            <person name="Liang C."/>
            <person name="Lipzen A."/>
            <person name="Lutzoni F."/>
            <person name="Magnuson J."/>
            <person name="Mondo S."/>
            <person name="Nolan M."/>
            <person name="Ohm R."/>
            <person name="Pangilinan J."/>
            <person name="Park H.-J."/>
            <person name="Ramirez L."/>
            <person name="Alfaro M."/>
            <person name="Sun H."/>
            <person name="Tritt A."/>
            <person name="Yoshinaga Y."/>
            <person name="Zwiers L.-H."/>
            <person name="Turgeon B."/>
            <person name="Goodwin S."/>
            <person name="Spatafora J."/>
            <person name="Crous P."/>
            <person name="Grigoriev I."/>
        </authorList>
    </citation>
    <scope>NUCLEOTIDE SEQUENCE</scope>
    <source>
        <strain evidence="10">CBS 269.34</strain>
    </source>
</reference>
<feature type="transmembrane region" description="Helical" evidence="9">
    <location>
        <begin position="465"/>
        <end position="483"/>
    </location>
</feature>
<keyword evidence="11" id="KW-1185">Reference proteome</keyword>